<organism evidence="14 15">
    <name type="scientific">Cinchona calisaya</name>
    <dbReference type="NCBI Taxonomy" id="153742"/>
    <lineage>
        <taxon>Eukaryota</taxon>
        <taxon>Viridiplantae</taxon>
        <taxon>Streptophyta</taxon>
        <taxon>Embryophyta</taxon>
        <taxon>Tracheophyta</taxon>
        <taxon>Spermatophyta</taxon>
        <taxon>Magnoliopsida</taxon>
        <taxon>eudicotyledons</taxon>
        <taxon>Gunneridae</taxon>
        <taxon>Pentapetalae</taxon>
        <taxon>asterids</taxon>
        <taxon>lamiids</taxon>
        <taxon>Gentianales</taxon>
        <taxon>Rubiaceae</taxon>
        <taxon>Cinchonoideae</taxon>
        <taxon>Cinchoneae</taxon>
        <taxon>Cinchona</taxon>
    </lineage>
</organism>
<evidence type="ECO:0000256" key="1">
    <source>
        <dbReference type="ARBA" id="ARBA00004286"/>
    </source>
</evidence>
<dbReference type="FunFam" id="1.10.10.60:FF:000168">
    <property type="entry name" value="Telomere repeat-binding factor 1"/>
    <property type="match status" value="1"/>
</dbReference>
<keyword evidence="5" id="KW-0175">Coiled coil</keyword>
<dbReference type="Proteomes" id="UP001630127">
    <property type="component" value="Unassembled WGS sequence"/>
</dbReference>
<dbReference type="InterPro" id="IPR036390">
    <property type="entry name" value="WH_DNA-bd_sf"/>
</dbReference>
<dbReference type="InterPro" id="IPR036388">
    <property type="entry name" value="WH-like_DNA-bd_sf"/>
</dbReference>
<feature type="domain" description="HTH myb-type" evidence="12">
    <location>
        <begin position="1"/>
        <end position="61"/>
    </location>
</feature>
<dbReference type="PANTHER" id="PTHR46267">
    <property type="entry name" value="SINGLE MYB HISTONE 4"/>
    <property type="match status" value="1"/>
</dbReference>
<evidence type="ECO:0000256" key="10">
    <source>
        <dbReference type="SAM" id="MobiDB-lite"/>
    </source>
</evidence>
<dbReference type="PANTHER" id="PTHR46267:SF15">
    <property type="entry name" value="WINGED HELIX-TURN-HELIX TRANSCRIPTION REPRESSOR DNA-BINDING PROTEIN-RELATED"/>
    <property type="match status" value="1"/>
</dbReference>
<keyword evidence="3" id="KW-0158">Chromosome</keyword>
<feature type="domain" description="Myb-like" evidence="11">
    <location>
        <begin position="5"/>
        <end position="57"/>
    </location>
</feature>
<keyword evidence="4" id="KW-0805">Transcription regulation</keyword>
<dbReference type="SMART" id="SM00526">
    <property type="entry name" value="H15"/>
    <property type="match status" value="1"/>
</dbReference>
<dbReference type="GO" id="GO:0003690">
    <property type="term" value="F:double-stranded DNA binding"/>
    <property type="evidence" value="ECO:0007669"/>
    <property type="project" value="UniProtKB-ARBA"/>
</dbReference>
<proteinExistence type="predicted"/>
<evidence type="ECO:0000256" key="7">
    <source>
        <dbReference type="ARBA" id="ARBA00023163"/>
    </source>
</evidence>
<dbReference type="GO" id="GO:0005730">
    <property type="term" value="C:nucleolus"/>
    <property type="evidence" value="ECO:0007669"/>
    <property type="project" value="UniProtKB-SubCell"/>
</dbReference>
<dbReference type="CDD" id="cd11660">
    <property type="entry name" value="SANT_TRF"/>
    <property type="match status" value="1"/>
</dbReference>
<reference evidence="14 15" key="1">
    <citation type="submission" date="2024-11" db="EMBL/GenBank/DDBJ databases">
        <title>A near-complete genome assembly of Cinchona calisaya.</title>
        <authorList>
            <person name="Lian D.C."/>
            <person name="Zhao X.W."/>
            <person name="Wei L."/>
        </authorList>
    </citation>
    <scope>NUCLEOTIDE SEQUENCE [LARGE SCALE GENOMIC DNA]</scope>
    <source>
        <tissue evidence="14">Nenye</tissue>
    </source>
</reference>
<dbReference type="SUPFAM" id="SSF46785">
    <property type="entry name" value="Winged helix' DNA-binding domain"/>
    <property type="match status" value="1"/>
</dbReference>
<keyword evidence="15" id="KW-1185">Reference proteome</keyword>
<dbReference type="GO" id="GO:0005694">
    <property type="term" value="C:chromosome"/>
    <property type="evidence" value="ECO:0007669"/>
    <property type="project" value="UniProtKB-SubCell"/>
</dbReference>
<dbReference type="SUPFAM" id="SSF46689">
    <property type="entry name" value="Homeodomain-like"/>
    <property type="match status" value="1"/>
</dbReference>
<evidence type="ECO:0000256" key="2">
    <source>
        <dbReference type="ARBA" id="ARBA00004604"/>
    </source>
</evidence>
<dbReference type="InterPro" id="IPR001005">
    <property type="entry name" value="SANT/Myb"/>
</dbReference>
<dbReference type="PROSITE" id="PS51504">
    <property type="entry name" value="H15"/>
    <property type="match status" value="1"/>
</dbReference>
<dbReference type="AlphaFoldDB" id="A0ABD3AWI4"/>
<comment type="subcellular location">
    <subcellularLocation>
        <location evidence="1">Chromosome</location>
    </subcellularLocation>
    <subcellularLocation>
        <location evidence="2">Nucleus</location>
        <location evidence="2">Nucleolus</location>
    </subcellularLocation>
</comment>
<keyword evidence="8" id="KW-0539">Nucleus</keyword>
<dbReference type="Pfam" id="PF00538">
    <property type="entry name" value="Linker_histone"/>
    <property type="match status" value="1"/>
</dbReference>
<evidence type="ECO:0000313" key="15">
    <source>
        <dbReference type="Proteomes" id="UP001630127"/>
    </source>
</evidence>
<evidence type="ECO:0000256" key="3">
    <source>
        <dbReference type="ARBA" id="ARBA00022454"/>
    </source>
</evidence>
<comment type="caution">
    <text evidence="14">The sequence shown here is derived from an EMBL/GenBank/DDBJ whole genome shotgun (WGS) entry which is preliminary data.</text>
</comment>
<dbReference type="PROSITE" id="PS51294">
    <property type="entry name" value="HTH_MYB"/>
    <property type="match status" value="1"/>
</dbReference>
<name>A0ABD3AWI4_9GENT</name>
<dbReference type="InterPro" id="IPR044597">
    <property type="entry name" value="SMH1-6"/>
</dbReference>
<dbReference type="Pfam" id="PF00249">
    <property type="entry name" value="Myb_DNA-binding"/>
    <property type="match status" value="1"/>
</dbReference>
<keyword evidence="7" id="KW-0804">Transcription</keyword>
<evidence type="ECO:0000256" key="8">
    <source>
        <dbReference type="ARBA" id="ARBA00023242"/>
    </source>
</evidence>
<evidence type="ECO:0000259" key="12">
    <source>
        <dbReference type="PROSITE" id="PS51294"/>
    </source>
</evidence>
<dbReference type="EMBL" id="JBJUIK010000002">
    <property type="protein sequence ID" value="KAL3535583.1"/>
    <property type="molecule type" value="Genomic_DNA"/>
</dbReference>
<feature type="region of interest" description="Disordered" evidence="10">
    <location>
        <begin position="59"/>
        <end position="83"/>
    </location>
</feature>
<dbReference type="InterPro" id="IPR005818">
    <property type="entry name" value="Histone_H1/H5_H15"/>
</dbReference>
<dbReference type="InterPro" id="IPR009057">
    <property type="entry name" value="Homeodomain-like_sf"/>
</dbReference>
<dbReference type="GO" id="GO:0043565">
    <property type="term" value="F:sequence-specific DNA binding"/>
    <property type="evidence" value="ECO:0007669"/>
    <property type="project" value="UniProtKB-ARBA"/>
</dbReference>
<sequence>MGNPKQKWTSEEEEALRAGIKKHGTGKWKNIQTDPEFSHLLFSRSNIDLKDKWRNLTVSASNGLGPRDKSKVQKGKAISDVPSTPLPIKQVPASSTPISLEVSTDVVADDTSKCLLDGRTASKYNAMIYEALSTLKEPNGSDTSTIVNFIEQRQEVLPNFRRLISARLRRLVAQEKLEKVQNSYRIKKDILEVPKSSVPKPNDVQPRQGLSIGYLAGTVGEATVSSAHTIAEAENKSYAVAEAVKELERISRMCEDADSMLQLAHEIFDRSSHGEVVLVA</sequence>
<feature type="domain" description="H15" evidence="13">
    <location>
        <begin position="120"/>
        <end position="188"/>
    </location>
</feature>
<evidence type="ECO:0000313" key="14">
    <source>
        <dbReference type="EMBL" id="KAL3535583.1"/>
    </source>
</evidence>
<dbReference type="SMART" id="SM00717">
    <property type="entry name" value="SANT"/>
    <property type="match status" value="1"/>
</dbReference>
<evidence type="ECO:0000259" key="13">
    <source>
        <dbReference type="PROSITE" id="PS51504"/>
    </source>
</evidence>
<protein>
    <recommendedName>
        <fullName evidence="9">MYB transcription factor</fullName>
    </recommendedName>
</protein>
<dbReference type="Gene3D" id="1.10.10.10">
    <property type="entry name" value="Winged helix-like DNA-binding domain superfamily/Winged helix DNA-binding domain"/>
    <property type="match status" value="1"/>
</dbReference>
<evidence type="ECO:0000259" key="11">
    <source>
        <dbReference type="PROSITE" id="PS50090"/>
    </source>
</evidence>
<evidence type="ECO:0000256" key="6">
    <source>
        <dbReference type="ARBA" id="ARBA00023125"/>
    </source>
</evidence>
<evidence type="ECO:0000256" key="9">
    <source>
        <dbReference type="ARBA" id="ARBA00032813"/>
    </source>
</evidence>
<evidence type="ECO:0000256" key="4">
    <source>
        <dbReference type="ARBA" id="ARBA00023015"/>
    </source>
</evidence>
<dbReference type="Gene3D" id="1.10.10.60">
    <property type="entry name" value="Homeodomain-like"/>
    <property type="match status" value="1"/>
</dbReference>
<dbReference type="PROSITE" id="PS50090">
    <property type="entry name" value="MYB_LIKE"/>
    <property type="match status" value="1"/>
</dbReference>
<evidence type="ECO:0000256" key="5">
    <source>
        <dbReference type="ARBA" id="ARBA00023054"/>
    </source>
</evidence>
<gene>
    <name evidence="14" type="ORF">ACH5RR_004044</name>
</gene>
<accession>A0ABD3AWI4</accession>
<dbReference type="InterPro" id="IPR017930">
    <property type="entry name" value="Myb_dom"/>
</dbReference>
<keyword evidence="6" id="KW-0238">DNA-binding</keyword>